<feature type="domain" description="Peptidase M26 N-terminal" evidence="2">
    <location>
        <begin position="947"/>
        <end position="1018"/>
    </location>
</feature>
<accession>A0A1H0JKS9</accession>
<proteinExistence type="predicted"/>
<dbReference type="GO" id="GO:0008270">
    <property type="term" value="F:zinc ion binding"/>
    <property type="evidence" value="ECO:0007669"/>
    <property type="project" value="InterPro"/>
</dbReference>
<protein>
    <submittedName>
        <fullName evidence="4">Fn3 associated</fullName>
    </submittedName>
</protein>
<dbReference type="Pfam" id="PF13290">
    <property type="entry name" value="CHB_HEX_C_1"/>
    <property type="match status" value="2"/>
</dbReference>
<keyword evidence="1" id="KW-0732">Signal</keyword>
<comment type="caution">
    <text evidence="4">The sequence shown here is derived from an EMBL/GenBank/DDBJ whole genome shotgun (WGS) entry which is preliminary data.</text>
</comment>
<name>A0A1H0JKS9_9BACT</name>
<reference evidence="5" key="1">
    <citation type="submission" date="2016-10" db="EMBL/GenBank/DDBJ databases">
        <authorList>
            <person name="de Groot N.N."/>
        </authorList>
    </citation>
    <scope>NUCLEOTIDE SEQUENCE [LARGE SCALE GENOMIC DNA]</scope>
    <source>
        <strain evidence="5">BP1-145</strain>
    </source>
</reference>
<evidence type="ECO:0000313" key="4">
    <source>
        <dbReference type="EMBL" id="SDO44172.1"/>
    </source>
</evidence>
<gene>
    <name evidence="4" type="ORF">SAMN04487900_12025</name>
</gene>
<evidence type="ECO:0000259" key="3">
    <source>
        <dbReference type="Pfam" id="PF13290"/>
    </source>
</evidence>
<dbReference type="Pfam" id="PF05342">
    <property type="entry name" value="Peptidase_M26_N"/>
    <property type="match status" value="1"/>
</dbReference>
<evidence type="ECO:0000313" key="5">
    <source>
        <dbReference type="Proteomes" id="UP000199134"/>
    </source>
</evidence>
<feature type="chain" id="PRO_5011741990" evidence="1">
    <location>
        <begin position="42"/>
        <end position="3282"/>
    </location>
</feature>
<dbReference type="GO" id="GO:0016020">
    <property type="term" value="C:membrane"/>
    <property type="evidence" value="ECO:0007669"/>
    <property type="project" value="InterPro"/>
</dbReference>
<feature type="domain" description="GH29D-like beta-sandwich" evidence="3">
    <location>
        <begin position="751"/>
        <end position="812"/>
    </location>
</feature>
<feature type="domain" description="GH29D-like beta-sandwich" evidence="3">
    <location>
        <begin position="831"/>
        <end position="892"/>
    </location>
</feature>
<evidence type="ECO:0000256" key="1">
    <source>
        <dbReference type="SAM" id="SignalP"/>
    </source>
</evidence>
<dbReference type="GO" id="GO:0004222">
    <property type="term" value="F:metalloendopeptidase activity"/>
    <property type="evidence" value="ECO:0007669"/>
    <property type="project" value="InterPro"/>
</dbReference>
<dbReference type="InterPro" id="IPR008006">
    <property type="entry name" value="Peptidase_M26_N_dom"/>
</dbReference>
<feature type="signal peptide" evidence="1">
    <location>
        <begin position="1"/>
        <end position="41"/>
    </location>
</feature>
<organism evidence="4 5">
    <name type="scientific">Prevotella communis</name>
    <dbReference type="NCBI Taxonomy" id="2913614"/>
    <lineage>
        <taxon>Bacteria</taxon>
        <taxon>Pseudomonadati</taxon>
        <taxon>Bacteroidota</taxon>
        <taxon>Bacteroidia</taxon>
        <taxon>Bacteroidales</taxon>
        <taxon>Prevotellaceae</taxon>
        <taxon>Prevotella</taxon>
    </lineage>
</organism>
<sequence length="3282" mass="351074">MINNCIKLVSLTREKYFPNWGMKKSLQMLLLFLMMAGSQMAWGQTDYSGKYYIRSSSTKKQTPAGTYYICPTEGWAFFYAINNVNDADNGQPFLTTHQMASGEEEKYVWFVEKVSSQDGQDYYTFRYGTDHEGTSRYMSYSRKLSGAGTDRMRIHLEKTDNPGDNELFEIIESTNKNVVIKPKNTDADDGGLEKYFTVNGGNTDALGGVDYQGNGVNKKDGGPEGFKWTTGIIGTFKDINDANAPFFLVDIITRPTIVYNANNKIEISAPVGSTLIYTTDGSKPTMENGTKVNANTTSFDLPSTADVTTVKAVAVVAGELSNELSNVATYTTPVLCGSNHPYLIQSQNNAWNGTDFHYYMIPGDEENSVLKVNTTSLFSPSMEWHFLSAGLDDNGVQHYYIVNNANGKYLCYDGTSKVYMDTYANENKFKFKIVESPTIGTYNIYPYGQNIILNKVNGNADKTAVGTIDKPANNATSGNTRWRFVQPSDLDKTVPFTSSNPSTGSYTYYQFRNHDGEYYVKAPATATAFVSWVAASAADQTTYWYLEEAAPATSSNWQTYYYIRNAKTGEYLYYVEGKPSANNSAFKTSASVGDADRYQFTWAHTTTEDYYFIVPRMLHDEKCNYISSMYRNKDKENLLVQRVRATGSSGWLFSEVSDFHCAPPVISWNTEAKGYVITSAESDAKIYYTIGDGALTTATGTLYSGAVSVADMDVESLTIRAIAARNTDGSDVSSEVSETVYKVATPGFSQTDNGKVQLACATEGVMFYYEMGTSPANPTTSSTLYTGPIEGAAGKVIKAIAVKDGWINSAMATSETIVISCAQPVIRKTASNKFTIQCSFPTSGVSIYYTTNGSTPTSSSTLYTGEVTFNPNDLPFTIKAIATAADYKNSEVAIKALAAGLTPDDDGYYEIVSAEDFDRFVQMVMGGDADKKYKIIDDITLSESESVSVPFTGELVGVAKDDGSLPIIKGISHALFDRIDGGTVKNIVLDSVTISSGTNVGAIANEATGASRIYNCGVLATGSTVTTDSKGYTYITSCSSTIGGSGYVGGIVGLLDGSSRVINCFSYANITGGDEVGGIVGHNNVATTSVADNQKTMVMNCMFYGDITGGSSKAPIYNGEIITNRSDQNGVSNFNYFWAGASYVQNKNIDVYNCALAAETRYLQRFEFFRPLLNSNRELAAWWVTGSRGRKDEILKWVMEPSQIGTATPYPVLKAFGKYPSVVNVDAENAESFSADEATKKTQYNQGRKFGTLTINIRMGTDLSVAGNAKATGAVIKTDKKIVTPNITDKDPKHFNFNYYKVQLPYYNEVGTKNYTDNKVVTGWKIVGISGGTTSFSTDNDNNANTPADAVASVGDDDVISLTTPYNFADRNCTDKDKFGVSGRVFNQGAYFDVPEGVTSITIEPYWAKCVFVADEYMDVIYNQAMKASANVTTVCGGKRFETGTIKIGDTDYTVETSMTDAVTALSPSGTVYDNAIVLVGNVHSLSLSSEASDKPYTIMSIDLDQDNEPDYSYILRFDGTTGRVRVHPVRIDFLNVIGLGMAQKTTGGTGTYNFGIMQPYGWFEVTNTGLFRVTQFEYDRKDRAEAPMILQGGVIEQWVTVAEKGTAVKAANSVSYYHVGGNVWFKEFHIGVHQDKTEDEFVSPHPPISVTGGDFAEFYLTGLYNTPNANYNDNAECYINGGRFGKVAGTGMQGLGDLSTHANGNIIWQIDNADIQEFYAGGINAAHIAEGNIMTVITNSRVDQFCGGPKFGNMNSDKRVVTNATNCIFRTFFGAGYGGNSYNRKYPNNKYDATNYGWNTWLGQNYKNQYDEDNKSVATRIDYQFIPKSDNTLNVARLFIDYVSFSMATTHHVTSKLEDCTITADELGGLNLFHQCVGNFYGGGNLGKVEGPVKSTLINCKVAGNVFGAGYSASLPNVEVMRKSFQTEPKYDEDLGVYLEAELPATDTYKWEHRDEVTSQATAINTNSHILYTEEDLTTLGAVTGDVTLTVNGTTTVGKSVYGGGEESSVGGNTYVTINNASVGNENQGGATYGNVYGGGMGKFKDQDGLELDVAKAVSLGLVKGNTNVTIHNGTIYHNIYGGGAYGSVGTFTYDNTGENPTNMPTACAEHTGSATVTILGGTIGTTGNNNGMIYGSSRGDVDAPGSIQDKLAWVHDTHVIIGGANANPQINGSVYGGGENGHTFDDAEVFVHSGTIGILEGTPVGNDEETPDNNSEDATYSGVAFPYRGNVYGGGCGTDLYYIDPTGVTNPYDGKGDAYNPLGGIVYGNASVTIDGGQVAHNVYGAGSMGSVGKLDASRAFVRGGTTTVTISGGIVGIRNVKVGNVFGAARGDATTKQTDVALVKSTNVSISGSATAIMGNVYGGGESGDVGAYTTTEDRTNNFPEGSGICHVTVSGGTIAGSVFGAGKGEANTFECKKAMAHSTFVSITNGTVNGDVYGGGEVGRLEANTEVTIGEGDGVGAEETPTSAPVIGGSVYGAGAGVETHGYSALVRGNTTVTVQGNATVGASVFGGGEIASVGRYNLDAYLMPTILIGGGQCTVIVRGHAKIGTHGGGNVYGAGRGITPNYIYGTGDKSEWSRRMMLYSADFVNGKTEKTDWDYYENDSTFIWDYLTAENAYTTYLETLGLVIGSAVTITGNASVNGDVYGGGERGITKRDVSVSVLGGTIERDVYGGGALASTNVANWVHPEATNDWTWNDAEKKSSEFTTTVSLHGGIVGRNIYGGGLGRKAQDEHTPIEAKVYGDILVELNKNNGEDGRDNTDNCKVKGSIFGCNNENGSPQGAVTVHIYKTVGYDENHMRTGYGLSEDAAEPLLSDPDDSKHRYELLAVYGGGNQAAYNPDDKAMCDTVRPRVIIDGCDLTSIKTVYGGGNAASTPATSILINGTYEIEEVFGGGNGFGSINGLQNPGANVGFTDYSDVETTYDSKDKRLTDAFVAKYVYGSGEANVKIFGGRIHRVFGGSNTKGNVRKSAVTMLQEEGCHFIVDEAYGGGKNAPMDADAKLLMSCIPGLKAAYGGARAADIQGDVVLNITNGTFDRIFGGNNESGTIRGSIVVNIEETGCRPLIIGELYGGGNLAGYSKYGYKKVDDVWVPREAKDGQEPGTVLAADPQVNVRSFTSIGSIYGGGYGETAVMVGNPHVNINVTEGKYADKVATDASDPDYGVYDATGYKGAEKTIDGHQVIIPPHVKGKIGAIQNVYGGGYGAKVDGDTYVNIGTQVGESIVFNTPFTKTVNNIEVNTTSEDRTHEVKGVDIRGSIYGGGYGSTAVVTGNTNVQIGK</sequence>
<dbReference type="InterPro" id="IPR059177">
    <property type="entry name" value="GH29D-like_dom"/>
</dbReference>
<dbReference type="Proteomes" id="UP000199134">
    <property type="component" value="Unassembled WGS sequence"/>
</dbReference>
<evidence type="ECO:0000259" key="2">
    <source>
        <dbReference type="Pfam" id="PF05342"/>
    </source>
</evidence>
<dbReference type="EMBL" id="FNIW01000020">
    <property type="protein sequence ID" value="SDO44172.1"/>
    <property type="molecule type" value="Genomic_DNA"/>
</dbReference>